<accession>A0A6H5ILH3</accession>
<feature type="compositionally biased region" description="Basic and acidic residues" evidence="1">
    <location>
        <begin position="938"/>
        <end position="952"/>
    </location>
</feature>
<feature type="compositionally biased region" description="Basic and acidic residues" evidence="1">
    <location>
        <begin position="211"/>
        <end position="221"/>
    </location>
</feature>
<protein>
    <submittedName>
        <fullName evidence="3">Uncharacterized protein</fullName>
    </submittedName>
</protein>
<feature type="transmembrane region" description="Helical" evidence="2">
    <location>
        <begin position="295"/>
        <end position="316"/>
    </location>
</feature>
<dbReference type="EMBL" id="CADCXV010000884">
    <property type="protein sequence ID" value="CAB0038017.1"/>
    <property type="molecule type" value="Genomic_DNA"/>
</dbReference>
<evidence type="ECO:0000313" key="3">
    <source>
        <dbReference type="EMBL" id="CAB0038017.1"/>
    </source>
</evidence>
<feature type="compositionally biased region" description="Basic residues" evidence="1">
    <location>
        <begin position="744"/>
        <end position="755"/>
    </location>
</feature>
<feature type="region of interest" description="Disordered" evidence="1">
    <location>
        <begin position="256"/>
        <end position="278"/>
    </location>
</feature>
<feature type="compositionally biased region" description="Low complexity" evidence="1">
    <location>
        <begin position="852"/>
        <end position="867"/>
    </location>
</feature>
<dbReference type="Proteomes" id="UP000479190">
    <property type="component" value="Unassembled WGS sequence"/>
</dbReference>
<gene>
    <name evidence="3" type="ORF">TBRA_LOCUS9812</name>
</gene>
<feature type="compositionally biased region" description="Basic and acidic residues" evidence="1">
    <location>
        <begin position="895"/>
        <end position="926"/>
    </location>
</feature>
<feature type="region of interest" description="Disordered" evidence="1">
    <location>
        <begin position="728"/>
        <end position="809"/>
    </location>
</feature>
<dbReference type="OrthoDB" id="6623467at2759"/>
<keyword evidence="2" id="KW-0812">Transmembrane</keyword>
<feature type="compositionally biased region" description="Low complexity" evidence="1">
    <location>
        <begin position="147"/>
        <end position="170"/>
    </location>
</feature>
<evidence type="ECO:0000256" key="2">
    <source>
        <dbReference type="SAM" id="Phobius"/>
    </source>
</evidence>
<evidence type="ECO:0000313" key="4">
    <source>
        <dbReference type="Proteomes" id="UP000479190"/>
    </source>
</evidence>
<sequence length="952" mass="106229">MPTSHQEAAIKRLEEMFKNVNVGQSTQKPTKTSRSIVRVETQIDKCCEIHGKNHKANCKNGKAQNAKTTMTTMVTTAVVAPNNRRGSLNIPASPRPKDSHPSNFASTLRKDSAMNNNNNNSSSAIGKKDHHPHPPTSGLRRGSLNQSTSSLRSVSSTSSSVSSKTATTKTPISAKSAAKPINPKPILKRPAGRILANGTIAPVLSSTAKIKEKLSSSRGEARTSSGSSPSTTTRSSSSLLNSQKFSADSLENLAPKKITWDPERQRRGSVGSSGGYDDAIWEEDDMGTSVDDEVISVYTLIFIGYLNLTLLVTLLARPSRSNSKRSPHHTPMKIYNKNKRTARKDRVLMCVREKRSSFVEAVQQRRNNVMPPLCAFSGGAAAAAAAHCGVAWPRALSLEVLGQEYVQEKITRIVRAQPNKSYVRNQTLKPRTKEYFSISLRSTRQIEALLEKCNRKLYTYNPYAPIASKFWESSKITKSRNERWTLFSRRISINSPVRGDQVLADKGFPQVKTKIDQEDRKVHPVEIVIMSVNSKSELAQYLVNFRKSIYWNSHASLFIVDGKSGDHCSVSYMMLYIAWKFKMLNSLYLCKVTDNYIKLYTYNPYAPIASRFWRSSKNPLSRSERWTLFSRRIPFDFLVREKIDISARPRVIDEHWKMQSTFVKNNVGYIVSPSKFWKSNKSPKSKSERWTLFSRRIPFDFVVRVIVKFRARNDHHVVVTNKDLLQERSSSGDQLSLPENGRSAHTRPSLRRRRSPPQAPSSALALGLSQSSSRCQPTALDVLPPGATGQSRPVDDSDAAPTPPPGLRLHAQRQQGLERLLLSDADVSSERHADAGAYAGRSHVASHDHGPSAAAATASSTAASEAASVHDTEAPRELGLARQDERRRAVLHLSRRQDQVAGGREERGERVGGLQRHERQQSHKIESQIQWNDDDDEGQQRQKIDGKSVRSR</sequence>
<reference evidence="3 4" key="1">
    <citation type="submission" date="2020-02" db="EMBL/GenBank/DDBJ databases">
        <authorList>
            <person name="Ferguson B K."/>
        </authorList>
    </citation>
    <scope>NUCLEOTIDE SEQUENCE [LARGE SCALE GENOMIC DNA]</scope>
</reference>
<keyword evidence="4" id="KW-1185">Reference proteome</keyword>
<evidence type="ECO:0000256" key="1">
    <source>
        <dbReference type="SAM" id="MobiDB-lite"/>
    </source>
</evidence>
<feature type="region of interest" description="Disordered" evidence="1">
    <location>
        <begin position="211"/>
        <end position="241"/>
    </location>
</feature>
<feature type="compositionally biased region" description="Low complexity" evidence="1">
    <location>
        <begin position="760"/>
        <end position="774"/>
    </location>
</feature>
<feature type="compositionally biased region" description="Low complexity" evidence="1">
    <location>
        <begin position="223"/>
        <end position="238"/>
    </location>
</feature>
<feature type="region of interest" description="Disordered" evidence="1">
    <location>
        <begin position="78"/>
        <end position="190"/>
    </location>
</feature>
<keyword evidence="2" id="KW-1133">Transmembrane helix</keyword>
<dbReference type="AlphaFoldDB" id="A0A6H5ILH3"/>
<name>A0A6H5ILH3_9HYME</name>
<organism evidence="3 4">
    <name type="scientific">Trichogramma brassicae</name>
    <dbReference type="NCBI Taxonomy" id="86971"/>
    <lineage>
        <taxon>Eukaryota</taxon>
        <taxon>Metazoa</taxon>
        <taxon>Ecdysozoa</taxon>
        <taxon>Arthropoda</taxon>
        <taxon>Hexapoda</taxon>
        <taxon>Insecta</taxon>
        <taxon>Pterygota</taxon>
        <taxon>Neoptera</taxon>
        <taxon>Endopterygota</taxon>
        <taxon>Hymenoptera</taxon>
        <taxon>Apocrita</taxon>
        <taxon>Proctotrupomorpha</taxon>
        <taxon>Chalcidoidea</taxon>
        <taxon>Trichogrammatidae</taxon>
        <taxon>Trichogramma</taxon>
    </lineage>
</organism>
<keyword evidence="2" id="KW-0472">Membrane</keyword>
<proteinExistence type="predicted"/>
<feature type="region of interest" description="Disordered" evidence="1">
    <location>
        <begin position="839"/>
        <end position="952"/>
    </location>
</feature>